<dbReference type="SMART" id="SM00342">
    <property type="entry name" value="HTH_ARAC"/>
    <property type="match status" value="1"/>
</dbReference>
<dbReference type="GO" id="GO:0000976">
    <property type="term" value="F:transcription cis-regulatory region binding"/>
    <property type="evidence" value="ECO:0007669"/>
    <property type="project" value="TreeGrafter"/>
</dbReference>
<dbReference type="SUPFAM" id="SSF46689">
    <property type="entry name" value="Homeodomain-like"/>
    <property type="match status" value="1"/>
</dbReference>
<dbReference type="Pfam" id="PF12833">
    <property type="entry name" value="HTH_18"/>
    <property type="match status" value="1"/>
</dbReference>
<evidence type="ECO:0000313" key="5">
    <source>
        <dbReference type="EMBL" id="SNT37334.1"/>
    </source>
</evidence>
<proteinExistence type="predicted"/>
<accession>A0A239M5M7</accession>
<organism evidence="5 6">
    <name type="scientific">Tropicimonas sediminicola</name>
    <dbReference type="NCBI Taxonomy" id="1031541"/>
    <lineage>
        <taxon>Bacteria</taxon>
        <taxon>Pseudomonadati</taxon>
        <taxon>Pseudomonadota</taxon>
        <taxon>Alphaproteobacteria</taxon>
        <taxon>Rhodobacterales</taxon>
        <taxon>Roseobacteraceae</taxon>
        <taxon>Tropicimonas</taxon>
    </lineage>
</organism>
<dbReference type="PANTHER" id="PTHR47894">
    <property type="entry name" value="HTH-TYPE TRANSCRIPTIONAL REGULATOR GADX"/>
    <property type="match status" value="1"/>
</dbReference>
<evidence type="ECO:0000256" key="2">
    <source>
        <dbReference type="ARBA" id="ARBA00023125"/>
    </source>
</evidence>
<protein>
    <submittedName>
        <fullName evidence="5">AraC-type DNA-binding protein</fullName>
    </submittedName>
</protein>
<sequence>MPKTIPLIRAANVLPLVRFLEANGNGSATFLEAVDLGYWFALAPEDPVPMLNAIELLRDMSRAFGTDVGAAIVSQASIGELAFIGQVALGARTPAEALRRVAMALPFHCSHEMLRVEETRGGLSIIHTLSVRIEPESLHAIHVLFCSMMAQLCRFTGLQPPLLARIAVVPHPETGLDALVTHFGDCVVPSPDHSLRITMDAHVALNPFRVVARDRLANAAGITVPPLAEDSSLAASVRPVIAAMLHGGEPTIERVARAGGMSVRTLQRRLTEEGTSFSAELDRVRRQLAVALLRTPDVDLSDLSERLGYSSTSTLSRAVRRLVGNSPSGARAGLAG</sequence>
<evidence type="ECO:0000256" key="3">
    <source>
        <dbReference type="ARBA" id="ARBA00023163"/>
    </source>
</evidence>
<keyword evidence="3" id="KW-0804">Transcription</keyword>
<dbReference type="RefSeq" id="WP_176442985.1">
    <property type="nucleotide sequence ID" value="NZ_FZOY01000013.1"/>
</dbReference>
<keyword evidence="6" id="KW-1185">Reference proteome</keyword>
<dbReference type="GO" id="GO:0003700">
    <property type="term" value="F:DNA-binding transcription factor activity"/>
    <property type="evidence" value="ECO:0007669"/>
    <property type="project" value="InterPro"/>
</dbReference>
<dbReference type="InterPro" id="IPR018060">
    <property type="entry name" value="HTH_AraC"/>
</dbReference>
<dbReference type="PANTHER" id="PTHR47894:SF4">
    <property type="entry name" value="HTH-TYPE TRANSCRIPTIONAL REGULATOR GADX"/>
    <property type="match status" value="1"/>
</dbReference>
<dbReference type="AlphaFoldDB" id="A0A239M5M7"/>
<keyword evidence="1" id="KW-0805">Transcription regulation</keyword>
<evidence type="ECO:0000259" key="4">
    <source>
        <dbReference type="PROSITE" id="PS01124"/>
    </source>
</evidence>
<dbReference type="PROSITE" id="PS01124">
    <property type="entry name" value="HTH_ARAC_FAMILY_2"/>
    <property type="match status" value="1"/>
</dbReference>
<dbReference type="EMBL" id="FZOY01000013">
    <property type="protein sequence ID" value="SNT37334.1"/>
    <property type="molecule type" value="Genomic_DNA"/>
</dbReference>
<gene>
    <name evidence="5" type="ORF">SAMN05421757_1132</name>
</gene>
<evidence type="ECO:0000256" key="1">
    <source>
        <dbReference type="ARBA" id="ARBA00023015"/>
    </source>
</evidence>
<dbReference type="Gene3D" id="1.10.10.60">
    <property type="entry name" value="Homeodomain-like"/>
    <property type="match status" value="1"/>
</dbReference>
<keyword evidence="2 5" id="KW-0238">DNA-binding</keyword>
<dbReference type="GO" id="GO:0005829">
    <property type="term" value="C:cytosol"/>
    <property type="evidence" value="ECO:0007669"/>
    <property type="project" value="TreeGrafter"/>
</dbReference>
<reference evidence="5 6" key="1">
    <citation type="submission" date="2017-06" db="EMBL/GenBank/DDBJ databases">
        <authorList>
            <person name="Kim H.J."/>
            <person name="Triplett B.A."/>
        </authorList>
    </citation>
    <scope>NUCLEOTIDE SEQUENCE [LARGE SCALE GENOMIC DNA]</scope>
    <source>
        <strain evidence="5 6">DSM 29339</strain>
    </source>
</reference>
<name>A0A239M5M7_9RHOB</name>
<dbReference type="InterPro" id="IPR009057">
    <property type="entry name" value="Homeodomain-like_sf"/>
</dbReference>
<dbReference type="Proteomes" id="UP000198426">
    <property type="component" value="Unassembled WGS sequence"/>
</dbReference>
<evidence type="ECO:0000313" key="6">
    <source>
        <dbReference type="Proteomes" id="UP000198426"/>
    </source>
</evidence>
<feature type="domain" description="HTH araC/xylS-type" evidence="4">
    <location>
        <begin position="235"/>
        <end position="333"/>
    </location>
</feature>